<dbReference type="Pfam" id="PF03900">
    <property type="entry name" value="Porphobil_deamC"/>
    <property type="match status" value="1"/>
</dbReference>
<dbReference type="FunFam" id="3.30.160.40:FF:000002">
    <property type="entry name" value="Porphobilinogen deaminase"/>
    <property type="match status" value="1"/>
</dbReference>
<dbReference type="PRINTS" id="PR00151">
    <property type="entry name" value="PORPHBDMNASE"/>
</dbReference>
<dbReference type="FunFam" id="3.40.190.10:FF:000004">
    <property type="entry name" value="Porphobilinogen deaminase"/>
    <property type="match status" value="1"/>
</dbReference>
<dbReference type="Gene3D" id="3.40.190.10">
    <property type="entry name" value="Periplasmic binding protein-like II"/>
    <property type="match status" value="2"/>
</dbReference>
<dbReference type="InterPro" id="IPR022418">
    <property type="entry name" value="Porphobilinogen_deaminase_C"/>
</dbReference>
<dbReference type="Gene3D" id="3.30.160.40">
    <property type="entry name" value="Porphobilinogen deaminase, C-terminal domain"/>
    <property type="match status" value="1"/>
</dbReference>
<comment type="caution">
    <text evidence="11">The sequence shown here is derived from an EMBL/GenBank/DDBJ whole genome shotgun (WGS) entry which is preliminary data.</text>
</comment>
<keyword evidence="12" id="KW-1185">Reference proteome</keyword>
<dbReference type="GO" id="GO:0006782">
    <property type="term" value="P:protoporphyrinogen IX biosynthetic process"/>
    <property type="evidence" value="ECO:0007669"/>
    <property type="project" value="UniProtKB-UniRule"/>
</dbReference>
<dbReference type="HAMAP" id="MF_00260">
    <property type="entry name" value="Porphobil_deam"/>
    <property type="match status" value="1"/>
</dbReference>
<evidence type="ECO:0000259" key="10">
    <source>
        <dbReference type="Pfam" id="PF03900"/>
    </source>
</evidence>
<dbReference type="Proteomes" id="UP000294555">
    <property type="component" value="Unassembled WGS sequence"/>
</dbReference>
<keyword evidence="5 8" id="KW-0808">Transferase</keyword>
<dbReference type="AlphaFoldDB" id="A0A4R1NJY5"/>
<dbReference type="SUPFAM" id="SSF53850">
    <property type="entry name" value="Periplasmic binding protein-like II"/>
    <property type="match status" value="1"/>
</dbReference>
<comment type="miscellaneous">
    <text evidence="8">The porphobilinogen subunits are added to the dipyrromethane group.</text>
</comment>
<dbReference type="GO" id="GO:0004418">
    <property type="term" value="F:hydroxymethylbilane synthase activity"/>
    <property type="evidence" value="ECO:0007669"/>
    <property type="project" value="UniProtKB-UniRule"/>
</dbReference>
<proteinExistence type="inferred from homology"/>
<dbReference type="FunFam" id="3.40.190.10:FF:000005">
    <property type="entry name" value="Porphobilinogen deaminase"/>
    <property type="match status" value="1"/>
</dbReference>
<dbReference type="CDD" id="cd13646">
    <property type="entry name" value="PBP2_EcHMBS_like"/>
    <property type="match status" value="1"/>
</dbReference>
<dbReference type="EC" id="2.5.1.61" evidence="8"/>
<evidence type="ECO:0000256" key="5">
    <source>
        <dbReference type="ARBA" id="ARBA00022679"/>
    </source>
</evidence>
<dbReference type="PANTHER" id="PTHR11557">
    <property type="entry name" value="PORPHOBILINOGEN DEAMINASE"/>
    <property type="match status" value="1"/>
</dbReference>
<dbReference type="SUPFAM" id="SSF54782">
    <property type="entry name" value="Porphobilinogen deaminase (hydroxymethylbilane synthase), C-terminal domain"/>
    <property type="match status" value="1"/>
</dbReference>
<dbReference type="InterPro" id="IPR036803">
    <property type="entry name" value="Porphobilinogen_deaminase_C_sf"/>
</dbReference>
<comment type="pathway">
    <text evidence="2">Porphyrin-containing compound metabolism; protoporphyrin-IX biosynthesis; coproporphyrinogen-III from 5-aminolevulinate: step 2/4.</text>
</comment>
<comment type="catalytic activity">
    <reaction evidence="7 8">
        <text>4 porphobilinogen + H2O = hydroxymethylbilane + 4 NH4(+)</text>
        <dbReference type="Rhea" id="RHEA:13185"/>
        <dbReference type="ChEBI" id="CHEBI:15377"/>
        <dbReference type="ChEBI" id="CHEBI:28938"/>
        <dbReference type="ChEBI" id="CHEBI:57845"/>
        <dbReference type="ChEBI" id="CHEBI:58126"/>
        <dbReference type="EC" id="2.5.1.61"/>
    </reaction>
</comment>
<comment type="cofactor">
    <cofactor evidence="8">
        <name>dipyrromethane</name>
        <dbReference type="ChEBI" id="CHEBI:60342"/>
    </cofactor>
    <text evidence="8">Binds 1 dipyrromethane group covalently.</text>
</comment>
<comment type="similarity">
    <text evidence="3 8">Belongs to the HMBS family.</text>
</comment>
<evidence type="ECO:0000259" key="9">
    <source>
        <dbReference type="Pfam" id="PF01379"/>
    </source>
</evidence>
<dbReference type="InterPro" id="IPR000860">
    <property type="entry name" value="HemC"/>
</dbReference>
<organism evidence="11 12">
    <name type="scientific">Sodalis ligni</name>
    <dbReference type="NCBI Taxonomy" id="2697027"/>
    <lineage>
        <taxon>Bacteria</taxon>
        <taxon>Pseudomonadati</taxon>
        <taxon>Pseudomonadota</taxon>
        <taxon>Gammaproteobacteria</taxon>
        <taxon>Enterobacterales</taxon>
        <taxon>Bruguierivoracaceae</taxon>
        <taxon>Sodalis</taxon>
    </lineage>
</organism>
<name>A0A4R1NJY5_9GAMM</name>
<dbReference type="PANTHER" id="PTHR11557:SF0">
    <property type="entry name" value="PORPHOBILINOGEN DEAMINASE"/>
    <property type="match status" value="1"/>
</dbReference>
<evidence type="ECO:0000256" key="1">
    <source>
        <dbReference type="ARBA" id="ARBA00002869"/>
    </source>
</evidence>
<comment type="subunit">
    <text evidence="4 8">Monomer.</text>
</comment>
<dbReference type="InterPro" id="IPR022419">
    <property type="entry name" value="Porphobilin_deaminase_cofac_BS"/>
</dbReference>
<evidence type="ECO:0000256" key="3">
    <source>
        <dbReference type="ARBA" id="ARBA00005638"/>
    </source>
</evidence>
<dbReference type="InterPro" id="IPR022417">
    <property type="entry name" value="Porphobilin_deaminase_N"/>
</dbReference>
<protein>
    <recommendedName>
        <fullName evidence="8">Porphobilinogen deaminase</fullName>
        <shortName evidence="8">PBG</shortName>
        <ecNumber evidence="8">2.5.1.61</ecNumber>
    </recommendedName>
    <alternativeName>
        <fullName evidence="8">Hydroxymethylbilane synthase</fullName>
        <shortName evidence="8">HMBS</shortName>
    </alternativeName>
    <alternativeName>
        <fullName evidence="8">Pre-uroporphyrinogen synthase</fullName>
    </alternativeName>
</protein>
<accession>A0A4R1NJY5</accession>
<feature type="domain" description="Porphobilinogen deaminase C-terminal" evidence="10">
    <location>
        <begin position="234"/>
        <end position="303"/>
    </location>
</feature>
<evidence type="ECO:0000313" key="12">
    <source>
        <dbReference type="Proteomes" id="UP000294555"/>
    </source>
</evidence>
<dbReference type="EMBL" id="SJOI01000001">
    <property type="protein sequence ID" value="TCL05076.1"/>
    <property type="molecule type" value="Genomic_DNA"/>
</dbReference>
<gene>
    <name evidence="8" type="primary">hemC</name>
    <name evidence="11" type="ORF">EZJ58_3233</name>
</gene>
<reference evidence="11 12" key="1">
    <citation type="submission" date="2019-02" db="EMBL/GenBank/DDBJ databases">
        <title>Investigation of anaerobic lignin degradation for improved lignocellulosic biofuels.</title>
        <authorList>
            <person name="Deangelis K."/>
        </authorList>
    </citation>
    <scope>NUCLEOTIDE SEQUENCE [LARGE SCALE GENOMIC DNA]</scope>
    <source>
        <strain evidence="11 12">159R</strain>
    </source>
</reference>
<dbReference type="NCBIfam" id="TIGR00212">
    <property type="entry name" value="hemC"/>
    <property type="match status" value="1"/>
</dbReference>
<dbReference type="PIRSF" id="PIRSF001438">
    <property type="entry name" value="4pyrrol_synth_OHMeBilane_synth"/>
    <property type="match status" value="1"/>
</dbReference>
<evidence type="ECO:0000313" key="11">
    <source>
        <dbReference type="EMBL" id="TCL05076.1"/>
    </source>
</evidence>
<evidence type="ECO:0000256" key="7">
    <source>
        <dbReference type="ARBA" id="ARBA00048169"/>
    </source>
</evidence>
<dbReference type="Pfam" id="PF01379">
    <property type="entry name" value="Porphobil_deam"/>
    <property type="match status" value="1"/>
</dbReference>
<feature type="modified residue" description="S-(dipyrrolylmethanemethyl)cysteine" evidence="8">
    <location>
        <position position="250"/>
    </location>
</feature>
<dbReference type="PROSITE" id="PS00533">
    <property type="entry name" value="PORPHOBILINOGEN_DEAM"/>
    <property type="match status" value="1"/>
</dbReference>
<evidence type="ECO:0000256" key="6">
    <source>
        <dbReference type="ARBA" id="ARBA00023244"/>
    </source>
</evidence>
<sequence>MIKTVTNTMQDNLIRIATRQSPLALWQARYVQGELLRHHPNLRVELVPLITRGDVLLDTPLAKVGGKGLFIKELERALLEDSADIAVHSMKDVTVSFPDGLGLVTICEREDPRDAFVSSRYHSLEDLPPGAVLGTSSLRRQCQVRERRPDLIIRDLRGNVGTRLAKLDQGDYDAVILAVAGLKRLGLEDRIRSPLEPEACLPAVGQGAVGIECRLDDSRTIKLLEPLHHRETAIRVSAERAMNARLDGGCQVPIGSYAEIHGDRLWLRALVGSPDGSRVIRAQRSAPLAEAQALGEALAEELLRDGAREILDQVYRGNPPQ</sequence>
<comment type="function">
    <text evidence="1 8">Tetrapolymerization of the monopyrrole PBG into the hydroxymethylbilane pre-uroporphyrinogen in several discrete steps.</text>
</comment>
<feature type="domain" description="Porphobilinogen deaminase N-terminal" evidence="9">
    <location>
        <begin position="14"/>
        <end position="221"/>
    </location>
</feature>
<dbReference type="GO" id="GO:0005737">
    <property type="term" value="C:cytoplasm"/>
    <property type="evidence" value="ECO:0007669"/>
    <property type="project" value="UniProtKB-UniRule"/>
</dbReference>
<keyword evidence="6 8" id="KW-0627">Porphyrin biosynthesis</keyword>
<evidence type="ECO:0000256" key="4">
    <source>
        <dbReference type="ARBA" id="ARBA00011245"/>
    </source>
</evidence>
<evidence type="ECO:0000256" key="2">
    <source>
        <dbReference type="ARBA" id="ARBA00004735"/>
    </source>
</evidence>
<dbReference type="UniPathway" id="UPA00251">
    <property type="reaction ID" value="UER00319"/>
</dbReference>
<evidence type="ECO:0000256" key="8">
    <source>
        <dbReference type="HAMAP-Rule" id="MF_00260"/>
    </source>
</evidence>